<reference evidence="4 5" key="1">
    <citation type="submission" date="2017-09" db="EMBL/GenBank/DDBJ databases">
        <authorList>
            <person name="Ehlers B."/>
            <person name="Leendertz F.H."/>
        </authorList>
    </citation>
    <scope>NUCLEOTIDE SEQUENCE [LARGE SCALE GENOMIC DNA]</scope>
    <source>
        <strain evidence="4 5">DSM 46844</strain>
    </source>
</reference>
<keyword evidence="4" id="KW-0645">Protease</keyword>
<dbReference type="InterPro" id="IPR003675">
    <property type="entry name" value="Rce1/LyrA-like_dom"/>
</dbReference>
<organism evidence="4 5">
    <name type="scientific">Geodermatophilus sabuli</name>
    <dbReference type="NCBI Taxonomy" id="1564158"/>
    <lineage>
        <taxon>Bacteria</taxon>
        <taxon>Bacillati</taxon>
        <taxon>Actinomycetota</taxon>
        <taxon>Actinomycetes</taxon>
        <taxon>Geodermatophilales</taxon>
        <taxon>Geodermatophilaceae</taxon>
        <taxon>Geodermatophilus</taxon>
    </lineage>
</organism>
<dbReference type="GO" id="GO:0080120">
    <property type="term" value="P:CAAX-box protein maturation"/>
    <property type="evidence" value="ECO:0007669"/>
    <property type="project" value="UniProtKB-ARBA"/>
</dbReference>
<feature type="transmembrane region" description="Helical" evidence="2">
    <location>
        <begin position="107"/>
        <end position="127"/>
    </location>
</feature>
<feature type="domain" description="CAAX prenyl protease 2/Lysostaphin resistance protein A-like" evidence="3">
    <location>
        <begin position="147"/>
        <end position="247"/>
    </location>
</feature>
<evidence type="ECO:0000256" key="1">
    <source>
        <dbReference type="SAM" id="MobiDB-lite"/>
    </source>
</evidence>
<feature type="region of interest" description="Disordered" evidence="1">
    <location>
        <begin position="1"/>
        <end position="22"/>
    </location>
</feature>
<dbReference type="EMBL" id="OBDO01000002">
    <property type="protein sequence ID" value="SNX95818.1"/>
    <property type="molecule type" value="Genomic_DNA"/>
</dbReference>
<evidence type="ECO:0000313" key="4">
    <source>
        <dbReference type="EMBL" id="SNX95818.1"/>
    </source>
</evidence>
<feature type="transmembrane region" description="Helical" evidence="2">
    <location>
        <begin position="32"/>
        <end position="52"/>
    </location>
</feature>
<protein>
    <submittedName>
        <fullName evidence="4">CAAX protease self-immunity</fullName>
    </submittedName>
</protein>
<dbReference type="Pfam" id="PF02517">
    <property type="entry name" value="Rce1-like"/>
    <property type="match status" value="1"/>
</dbReference>
<evidence type="ECO:0000313" key="5">
    <source>
        <dbReference type="Proteomes" id="UP000219514"/>
    </source>
</evidence>
<dbReference type="OrthoDB" id="3693644at2"/>
<dbReference type="RefSeq" id="WP_097205826.1">
    <property type="nucleotide sequence ID" value="NZ_JACHXB010000003.1"/>
</dbReference>
<dbReference type="Proteomes" id="UP000219514">
    <property type="component" value="Unassembled WGS sequence"/>
</dbReference>
<feature type="transmembrane region" description="Helical" evidence="2">
    <location>
        <begin position="236"/>
        <end position="262"/>
    </location>
</feature>
<dbReference type="GO" id="GO:0004175">
    <property type="term" value="F:endopeptidase activity"/>
    <property type="evidence" value="ECO:0007669"/>
    <property type="project" value="UniProtKB-ARBA"/>
</dbReference>
<name>A0A285E9L5_9ACTN</name>
<feature type="transmembrane region" description="Helical" evidence="2">
    <location>
        <begin position="268"/>
        <end position="288"/>
    </location>
</feature>
<sequence>MYTTTYDRSQPDPTPARPGRPGLAGFVRRRPLTAFLVWFSTVGQALVFAPIVARGYGVDLPAQVFVVASTLTGLLLPAVVITRIVDGAAGVRQLWRRAVDVWVSARWYALVLAGMPALATGLALAFFGAPTAALTTGALVSALVAGLLVQTVVSLVPNNWAEEVAWMGFVQARLQTRTTPMRAAALTAPLFALQHVALVVGSPLPMAVALMAFLIVVNIPIRALMGFAYNRTGSLFLVGLLHAAGNGVAAGSGFGAGFLAQLYPDQPFASLMHLLALAMIGLVAIAVTRARLGASGHRPTPATVPMPASAA</sequence>
<keyword evidence="5" id="KW-1185">Reference proteome</keyword>
<dbReference type="GO" id="GO:0006508">
    <property type="term" value="P:proteolysis"/>
    <property type="evidence" value="ECO:0007669"/>
    <property type="project" value="UniProtKB-KW"/>
</dbReference>
<evidence type="ECO:0000256" key="2">
    <source>
        <dbReference type="SAM" id="Phobius"/>
    </source>
</evidence>
<feature type="transmembrane region" description="Helical" evidence="2">
    <location>
        <begin position="206"/>
        <end position="224"/>
    </location>
</feature>
<keyword evidence="4" id="KW-0378">Hydrolase</keyword>
<accession>A0A285E9L5</accession>
<feature type="transmembrane region" description="Helical" evidence="2">
    <location>
        <begin position="181"/>
        <end position="200"/>
    </location>
</feature>
<proteinExistence type="predicted"/>
<keyword evidence="2" id="KW-1133">Transmembrane helix</keyword>
<dbReference type="AlphaFoldDB" id="A0A285E9L5"/>
<feature type="transmembrane region" description="Helical" evidence="2">
    <location>
        <begin position="64"/>
        <end position="86"/>
    </location>
</feature>
<keyword evidence="2" id="KW-0472">Membrane</keyword>
<keyword evidence="2" id="KW-0812">Transmembrane</keyword>
<evidence type="ECO:0000259" key="3">
    <source>
        <dbReference type="Pfam" id="PF02517"/>
    </source>
</evidence>
<feature type="transmembrane region" description="Helical" evidence="2">
    <location>
        <begin position="139"/>
        <end position="160"/>
    </location>
</feature>
<gene>
    <name evidence="4" type="ORF">SAMN06893097_102522</name>
</gene>